<dbReference type="Pfam" id="PF05569">
    <property type="entry name" value="Peptidase_M56"/>
    <property type="match status" value="1"/>
</dbReference>
<dbReference type="CDD" id="cd07341">
    <property type="entry name" value="M56_BlaR1_MecR1_like"/>
    <property type="match status" value="1"/>
</dbReference>
<gene>
    <name evidence="3" type="ORF">B5G26_06335</name>
</gene>
<dbReference type="InterPro" id="IPR052173">
    <property type="entry name" value="Beta-lactam_resp_regulator"/>
</dbReference>
<dbReference type="InterPro" id="IPR008756">
    <property type="entry name" value="Peptidase_M56"/>
</dbReference>
<dbReference type="PANTHER" id="PTHR34978">
    <property type="entry name" value="POSSIBLE SENSOR-TRANSDUCER PROTEIN BLAR"/>
    <property type="match status" value="1"/>
</dbReference>
<keyword evidence="1" id="KW-0812">Transmembrane</keyword>
<keyword evidence="1" id="KW-1133">Transmembrane helix</keyword>
<feature type="transmembrane region" description="Helical" evidence="1">
    <location>
        <begin position="12"/>
        <end position="29"/>
    </location>
</feature>
<evidence type="ECO:0000313" key="4">
    <source>
        <dbReference type="Proteomes" id="UP000195455"/>
    </source>
</evidence>
<proteinExistence type="predicted"/>
<accession>A0A1Y3U554</accession>
<organism evidence="3 4">
    <name type="scientific">Anaerotignum lactatifermentans</name>
    <dbReference type="NCBI Taxonomy" id="160404"/>
    <lineage>
        <taxon>Bacteria</taxon>
        <taxon>Bacillati</taxon>
        <taxon>Bacillota</taxon>
        <taxon>Clostridia</taxon>
        <taxon>Lachnospirales</taxon>
        <taxon>Anaerotignaceae</taxon>
        <taxon>Anaerotignum</taxon>
    </lineage>
</organism>
<sequence length="697" mass="79448">MDGLFLEILNLSLYGSFAIVAVLILRFLLKKSPKSISYGLWLVVFLALILPVRIKTSYSPMPVGIESFRQVKLYQAVPQVESGISLVDDFVAERTPVRKLGEEVFPMERMVEGASVVWFAGTVILLAYGMISSWKLRKKLKNGEKLEPNVYQVEGLPTAFVMGLPPSIYLPADLTEEEREYVLCHERIHIKRHDMRMKQGAFVILCLHWFNPLVWLAFRCMEADMESSCDEKVLEKMGTDIKKGYSLSLVRLSAEERWFGTPLAFGEKPIKTRVKHILQYKKPVSVVAGLAVVAAVAVGCAIWSAPEKVDDSNDIARMEEEKIVSMVESQGSHIIDREVMQATQHACVDGLLGEGIAVEVWSGECQYQLDSDKPLQLPEGVTQEGDYLYLKSEKYAFGAMSMPEPDESGVAEFSYTEEQAALFGVCFGSLRFYEQTMPQEEMGTMVRALLEEKGYLTPETYPGNHIIVDVSLHQQKGYSDQRLLLSQPVKQGDGGIWCVERWSDELGHLYYNYVSGAEEDAYYAEQQAQCDEGHKVGLLNPEDVAMTFLRDEMGLWSVTTDDIVVREGTLEDFYGDMSSKQFGYILELDFENEWLRLNEAQWYTEENRERLAQVHLDPNMEMPNGYYIRTWENDRTMDMGKRPEILVVEFTENGVEQKQLKSWKELQKHLEEEGGYLPFWITSENGVVTKVEEQYVP</sequence>
<reference evidence="4" key="1">
    <citation type="submission" date="2017-04" db="EMBL/GenBank/DDBJ databases">
        <title>Function of individual gut microbiota members based on whole genome sequencing of pure cultures obtained from chicken caecum.</title>
        <authorList>
            <person name="Medvecky M."/>
            <person name="Cejkova D."/>
            <person name="Polansky O."/>
            <person name="Karasova D."/>
            <person name="Kubasova T."/>
            <person name="Cizek A."/>
            <person name="Rychlik I."/>
        </authorList>
    </citation>
    <scope>NUCLEOTIDE SEQUENCE [LARGE SCALE GENOMIC DNA]</scope>
    <source>
        <strain evidence="4">An75</strain>
    </source>
</reference>
<evidence type="ECO:0000313" key="3">
    <source>
        <dbReference type="EMBL" id="OUN43912.1"/>
    </source>
</evidence>
<comment type="caution">
    <text evidence="3">The sequence shown here is derived from an EMBL/GenBank/DDBJ whole genome shotgun (WGS) entry which is preliminary data.</text>
</comment>
<dbReference type="Proteomes" id="UP000195455">
    <property type="component" value="Unassembled WGS sequence"/>
</dbReference>
<protein>
    <recommendedName>
        <fullName evidence="2">Peptidase M56 domain-containing protein</fullName>
    </recommendedName>
</protein>
<dbReference type="AlphaFoldDB" id="A0A1Y3U554"/>
<dbReference type="EMBL" id="NFHM01000007">
    <property type="protein sequence ID" value="OUN43912.1"/>
    <property type="molecule type" value="Genomic_DNA"/>
</dbReference>
<dbReference type="PANTHER" id="PTHR34978:SF3">
    <property type="entry name" value="SLR0241 PROTEIN"/>
    <property type="match status" value="1"/>
</dbReference>
<keyword evidence="1" id="KW-0472">Membrane</keyword>
<evidence type="ECO:0000259" key="2">
    <source>
        <dbReference type="Pfam" id="PF05569"/>
    </source>
</evidence>
<evidence type="ECO:0000256" key="1">
    <source>
        <dbReference type="SAM" id="Phobius"/>
    </source>
</evidence>
<feature type="transmembrane region" description="Helical" evidence="1">
    <location>
        <begin position="113"/>
        <end position="131"/>
    </location>
</feature>
<dbReference type="RefSeq" id="WP_087989109.1">
    <property type="nucleotide sequence ID" value="NZ_NFHM01000007.1"/>
</dbReference>
<name>A0A1Y3U554_9FIRM</name>
<feature type="domain" description="Peptidase M56" evidence="2">
    <location>
        <begin position="7"/>
        <end position="277"/>
    </location>
</feature>
<feature type="transmembrane region" description="Helical" evidence="1">
    <location>
        <begin position="36"/>
        <end position="54"/>
    </location>
</feature>